<proteinExistence type="predicted"/>
<reference evidence="2 3" key="1">
    <citation type="journal article" date="2012" name="J. Bacteriol.">
        <title>Genome sequence of the human- and animal-pathogenic strain Nocardia cyriacigeorgica GUH-2.</title>
        <authorList>
            <person name="Zoropogui A."/>
            <person name="Pujic P."/>
            <person name="Normand P."/>
            <person name="Barbe V."/>
            <person name="Beaman B."/>
            <person name="Beaman L."/>
            <person name="Boiron P."/>
            <person name="Colinon C."/>
            <person name="Deredjian A."/>
            <person name="Graindorge A."/>
            <person name="Mangenot S."/>
            <person name="Nazaret S."/>
            <person name="Neto M."/>
            <person name="Petit S."/>
            <person name="Roche D."/>
            <person name="Vallenet D."/>
            <person name="Rodriguez-Nava V."/>
            <person name="Richard Y."/>
            <person name="Cournoyer B."/>
            <person name="Blaha D."/>
        </authorList>
    </citation>
    <scope>NUCLEOTIDE SEQUENCE [LARGE SCALE GENOMIC DNA]</scope>
    <source>
        <strain evidence="2 3">GUH-2</strain>
    </source>
</reference>
<dbReference type="Proteomes" id="UP000008190">
    <property type="component" value="Chromosome"/>
</dbReference>
<evidence type="ECO:0000313" key="3">
    <source>
        <dbReference type="Proteomes" id="UP000008190"/>
    </source>
</evidence>
<dbReference type="AlphaFoldDB" id="H6R4F8"/>
<name>H6R4F8_NOCCG</name>
<protein>
    <recommendedName>
        <fullName evidence="4">Phage holin family protein</fullName>
    </recommendedName>
</protein>
<organism evidence="2 3">
    <name type="scientific">Nocardia cyriacigeorgica (strain GUH-2)</name>
    <dbReference type="NCBI Taxonomy" id="1127134"/>
    <lineage>
        <taxon>Bacteria</taxon>
        <taxon>Bacillati</taxon>
        <taxon>Actinomycetota</taxon>
        <taxon>Actinomycetes</taxon>
        <taxon>Mycobacteriales</taxon>
        <taxon>Nocardiaceae</taxon>
        <taxon>Nocardia</taxon>
    </lineage>
</organism>
<feature type="transmembrane region" description="Helical" evidence="1">
    <location>
        <begin position="52"/>
        <end position="77"/>
    </location>
</feature>
<keyword evidence="1" id="KW-1133">Transmembrane helix</keyword>
<evidence type="ECO:0008006" key="4">
    <source>
        <dbReference type="Google" id="ProtNLM"/>
    </source>
</evidence>
<keyword evidence="1" id="KW-0812">Transmembrane</keyword>
<sequence>MTETITGPRTGSTDPHPDSLLTSSYRTLITLWKWLRRKALALRADLLDRLQIALLGALALGAATIMLACAGYLLLAAGVEILDLWVPRWAALLIEGCALLLLAAGAAGMGLWLLARARRRRGTAASRRVPG</sequence>
<keyword evidence="1" id="KW-0472">Membrane</keyword>
<evidence type="ECO:0000313" key="2">
    <source>
        <dbReference type="EMBL" id="CCF62027.1"/>
    </source>
</evidence>
<dbReference type="OrthoDB" id="10015245at2"/>
<evidence type="ECO:0000256" key="1">
    <source>
        <dbReference type="SAM" id="Phobius"/>
    </source>
</evidence>
<dbReference type="TCDB" id="1.E.34.1.1">
    <property type="family name" value="the putative actinobacterial holin-x (hol-x) family"/>
</dbReference>
<dbReference type="HOGENOM" id="CLU_1925389_0_0_11"/>
<keyword evidence="3" id="KW-1185">Reference proteome</keyword>
<dbReference type="EMBL" id="FO082843">
    <property type="protein sequence ID" value="CCF62027.1"/>
    <property type="molecule type" value="Genomic_DNA"/>
</dbReference>
<dbReference type="RefSeq" id="WP_014349494.1">
    <property type="nucleotide sequence ID" value="NC_016887.1"/>
</dbReference>
<gene>
    <name evidence="2" type="ordered locus">NOCYR_1227</name>
</gene>
<dbReference type="KEGG" id="ncy:NOCYR_1227"/>
<feature type="transmembrane region" description="Helical" evidence="1">
    <location>
        <begin position="89"/>
        <end position="114"/>
    </location>
</feature>
<dbReference type="STRING" id="1127134.NOCYR_1227"/>
<accession>H6R4F8</accession>